<dbReference type="AlphaFoldDB" id="A0A5N5DXP3"/>
<accession>A0A5N5DXP3</accession>
<evidence type="ECO:0000313" key="1">
    <source>
        <dbReference type="EMBL" id="KAB2582908.1"/>
    </source>
</evidence>
<organism evidence="1 2">
    <name type="scientific">Rhodococcus erythropolis</name>
    <name type="common">Arthrobacter picolinophilus</name>
    <dbReference type="NCBI Taxonomy" id="1833"/>
    <lineage>
        <taxon>Bacteria</taxon>
        <taxon>Bacillati</taxon>
        <taxon>Actinomycetota</taxon>
        <taxon>Actinomycetes</taxon>
        <taxon>Mycobacteriales</taxon>
        <taxon>Nocardiaceae</taxon>
        <taxon>Rhodococcus</taxon>
        <taxon>Rhodococcus erythropolis group</taxon>
    </lineage>
</organism>
<sequence length="63" mass="7489">MLDNVFRFIDQIETVLRNRQRLRGDHFDKSVVARMWKSHLLFKCEAVCPQDCKEHPVAQCVVM</sequence>
<dbReference type="Proteomes" id="UP000325576">
    <property type="component" value="Unassembled WGS sequence"/>
</dbReference>
<evidence type="ECO:0000313" key="2">
    <source>
        <dbReference type="Proteomes" id="UP000325576"/>
    </source>
</evidence>
<protein>
    <submittedName>
        <fullName evidence="1">Uncharacterized protein</fullName>
    </submittedName>
</protein>
<reference evidence="1 2" key="1">
    <citation type="journal article" date="2017" name="Poromechanics V (2013)">
        <title>Genomic Characterization of the Arsenic-Tolerant Actinobacterium, &lt;i&gt;Rhodococcus erythropolis&lt;/i&gt; S43.</title>
        <authorList>
            <person name="Retamal-Morales G."/>
            <person name="Mehnert M."/>
            <person name="Schwabe R."/>
            <person name="Tischler D."/>
            <person name="Schloemann M."/>
            <person name="Levican G.J."/>
        </authorList>
    </citation>
    <scope>NUCLEOTIDE SEQUENCE [LARGE SCALE GENOMIC DNA]</scope>
    <source>
        <strain evidence="1 2">S43</strain>
    </source>
</reference>
<gene>
    <name evidence="1" type="ORF">BS297_23350</name>
</gene>
<proteinExistence type="predicted"/>
<name>A0A5N5DXP3_RHOER</name>
<comment type="caution">
    <text evidence="1">The sequence shown here is derived from an EMBL/GenBank/DDBJ whole genome shotgun (WGS) entry which is preliminary data.</text>
</comment>
<dbReference type="EMBL" id="MRBO01000620">
    <property type="protein sequence ID" value="KAB2582908.1"/>
    <property type="molecule type" value="Genomic_DNA"/>
</dbReference>